<evidence type="ECO:0000313" key="2">
    <source>
        <dbReference type="EMBL" id="BBF89494.1"/>
    </source>
</evidence>
<keyword evidence="1" id="KW-1133">Transmembrane helix</keyword>
<feature type="transmembrane region" description="Helical" evidence="1">
    <location>
        <begin position="12"/>
        <end position="31"/>
    </location>
</feature>
<reference evidence="2" key="1">
    <citation type="submission" date="2018-08" db="EMBL/GenBank/DDBJ databases">
        <title>Oryza glaberrima genomic DNA, chromosome 11, BAC clone:Ogla0116K10.</title>
        <authorList>
            <person name="Wu J."/>
            <person name="Kanamori H."/>
        </authorList>
    </citation>
    <scope>NUCLEOTIDE SEQUENCE</scope>
    <source>
        <strain evidence="2">IRGC104038</strain>
    </source>
</reference>
<evidence type="ECO:0000256" key="1">
    <source>
        <dbReference type="SAM" id="Phobius"/>
    </source>
</evidence>
<organism evidence="2">
    <name type="scientific">Oryza glaberrima</name>
    <name type="common">African rice</name>
    <dbReference type="NCBI Taxonomy" id="4538"/>
    <lineage>
        <taxon>Eukaryota</taxon>
        <taxon>Viridiplantae</taxon>
        <taxon>Streptophyta</taxon>
        <taxon>Embryophyta</taxon>
        <taxon>Tracheophyta</taxon>
        <taxon>Spermatophyta</taxon>
        <taxon>Magnoliopsida</taxon>
        <taxon>Liliopsida</taxon>
        <taxon>Poales</taxon>
        <taxon>Poaceae</taxon>
        <taxon>BOP clade</taxon>
        <taxon>Oryzoideae</taxon>
        <taxon>Oryzeae</taxon>
        <taxon>Oryzinae</taxon>
        <taxon>Oryza</taxon>
    </lineage>
</organism>
<keyword evidence="1" id="KW-0812">Transmembrane</keyword>
<feature type="transmembrane region" description="Helical" evidence="1">
    <location>
        <begin position="37"/>
        <end position="58"/>
    </location>
</feature>
<sequence length="99" mass="10900">MDRIASLLKNIKGGLLDLQAILASVFVLQWISPWMFWLLRATNGIVVLAILLACLVLVRGIRREKPGMCVQDMLSINVSPVSMSRTGDIGGGLYLTHHI</sequence>
<gene>
    <name evidence="2" type="primary">Ogla0116K10.25</name>
</gene>
<proteinExistence type="predicted"/>
<keyword evidence="1" id="KW-0472">Membrane</keyword>
<dbReference type="AlphaFoldDB" id="A0A679BCB4"/>
<name>A0A679BCB4_ORYGL</name>
<protein>
    <submittedName>
        <fullName evidence="2">Uncharacterized protein</fullName>
    </submittedName>
</protein>
<dbReference type="EMBL" id="AP018861">
    <property type="protein sequence ID" value="BBF89494.1"/>
    <property type="molecule type" value="Genomic_DNA"/>
</dbReference>
<accession>A0A679BCB4</accession>